<feature type="region of interest" description="Disordered" evidence="1">
    <location>
        <begin position="152"/>
        <end position="201"/>
    </location>
</feature>
<accession>A0A2A9CS69</accession>
<evidence type="ECO:0000313" key="4">
    <source>
        <dbReference type="Proteomes" id="UP000226079"/>
    </source>
</evidence>
<feature type="transmembrane region" description="Helical" evidence="2">
    <location>
        <begin position="31"/>
        <end position="55"/>
    </location>
</feature>
<evidence type="ECO:0000256" key="1">
    <source>
        <dbReference type="SAM" id="MobiDB-lite"/>
    </source>
</evidence>
<feature type="region of interest" description="Disordered" evidence="1">
    <location>
        <begin position="1"/>
        <end position="22"/>
    </location>
</feature>
<sequence>MTAQLAPRPTPERRRPRLRPVPQSASSLATIPFVAVVAGLLALGMVGILVLTTALQSQAFVVQDRQHQAAVLATKVSGLQAAVADKRSVQSLAVAAQSLGMRPNPVSANLRLDDGDVIGKASAVSGIEVPSIRYLTDEQVAAQVAAMDKAEADRKAKAEAARKAKADAKAAQAQAQAEADAQAAAGGQTGGAPQADTTGRG</sequence>
<keyword evidence="4" id="KW-1185">Reference proteome</keyword>
<dbReference type="AlphaFoldDB" id="A0A2A9CS69"/>
<feature type="compositionally biased region" description="Basic and acidic residues" evidence="1">
    <location>
        <begin position="152"/>
        <end position="168"/>
    </location>
</feature>
<gene>
    <name evidence="3" type="ORF">ATK74_1532</name>
</gene>
<comment type="caution">
    <text evidence="3">The sequence shown here is derived from an EMBL/GenBank/DDBJ whole genome shotgun (WGS) entry which is preliminary data.</text>
</comment>
<keyword evidence="2" id="KW-1133">Transmembrane helix</keyword>
<evidence type="ECO:0000256" key="2">
    <source>
        <dbReference type="SAM" id="Phobius"/>
    </source>
</evidence>
<feature type="compositionally biased region" description="Low complexity" evidence="1">
    <location>
        <begin position="169"/>
        <end position="201"/>
    </location>
</feature>
<dbReference type="Proteomes" id="UP000226079">
    <property type="component" value="Unassembled WGS sequence"/>
</dbReference>
<protein>
    <submittedName>
        <fullName evidence="3">Colicin import membrane protein</fullName>
    </submittedName>
</protein>
<keyword evidence="2" id="KW-0472">Membrane</keyword>
<dbReference type="OrthoDB" id="4792842at2"/>
<organism evidence="3 4">
    <name type="scientific">Propionicimonas paludicola</name>
    <dbReference type="NCBI Taxonomy" id="185243"/>
    <lineage>
        <taxon>Bacteria</taxon>
        <taxon>Bacillati</taxon>
        <taxon>Actinomycetota</taxon>
        <taxon>Actinomycetes</taxon>
        <taxon>Propionibacteriales</taxon>
        <taxon>Nocardioidaceae</taxon>
        <taxon>Propionicimonas</taxon>
    </lineage>
</organism>
<dbReference type="RefSeq" id="WP_098460455.1">
    <property type="nucleotide sequence ID" value="NZ_PDJC01000001.1"/>
</dbReference>
<name>A0A2A9CS69_9ACTN</name>
<reference evidence="3 4" key="1">
    <citation type="submission" date="2017-10" db="EMBL/GenBank/DDBJ databases">
        <title>Sequencing the genomes of 1000 actinobacteria strains.</title>
        <authorList>
            <person name="Klenk H.-P."/>
        </authorList>
    </citation>
    <scope>NUCLEOTIDE SEQUENCE [LARGE SCALE GENOMIC DNA]</scope>
    <source>
        <strain evidence="3 4">DSM 15597</strain>
    </source>
</reference>
<evidence type="ECO:0000313" key="3">
    <source>
        <dbReference type="EMBL" id="PFG16976.1"/>
    </source>
</evidence>
<dbReference type="EMBL" id="PDJC01000001">
    <property type="protein sequence ID" value="PFG16976.1"/>
    <property type="molecule type" value="Genomic_DNA"/>
</dbReference>
<keyword evidence="2" id="KW-0812">Transmembrane</keyword>
<proteinExistence type="predicted"/>